<evidence type="ECO:0000256" key="1">
    <source>
        <dbReference type="SAM" id="MobiDB-lite"/>
    </source>
</evidence>
<evidence type="ECO:0000313" key="2">
    <source>
        <dbReference type="Ensembl" id="ENSECRP00000003868.1"/>
    </source>
</evidence>
<dbReference type="PANTHER" id="PTHR35667">
    <property type="entry name" value="LEUKEMIA NUP98 FUSION PARTNER 1"/>
    <property type="match status" value="1"/>
</dbReference>
<evidence type="ECO:0000313" key="3">
    <source>
        <dbReference type="Proteomes" id="UP000694620"/>
    </source>
</evidence>
<keyword evidence="3" id="KW-1185">Reference proteome</keyword>
<dbReference type="InterPro" id="IPR029280">
    <property type="entry name" value="LNP1"/>
</dbReference>
<sequence length="56" mass="6705">MDHDEDEDVNFAKWMSSFWGHSLSEDTDKDRRTSRKRQSRSFCERRASLPCPVRKS</sequence>
<reference evidence="2" key="3">
    <citation type="submission" date="2025-09" db="UniProtKB">
        <authorList>
            <consortium name="Ensembl"/>
        </authorList>
    </citation>
    <scope>IDENTIFICATION</scope>
</reference>
<proteinExistence type="predicted"/>
<organism evidence="2 3">
    <name type="scientific">Erpetoichthys calabaricus</name>
    <name type="common">Rope fish</name>
    <name type="synonym">Calamoichthys calabaricus</name>
    <dbReference type="NCBI Taxonomy" id="27687"/>
    <lineage>
        <taxon>Eukaryota</taxon>
        <taxon>Metazoa</taxon>
        <taxon>Chordata</taxon>
        <taxon>Craniata</taxon>
        <taxon>Vertebrata</taxon>
        <taxon>Euteleostomi</taxon>
        <taxon>Actinopterygii</taxon>
        <taxon>Polypteriformes</taxon>
        <taxon>Polypteridae</taxon>
        <taxon>Erpetoichthys</taxon>
    </lineage>
</organism>
<reference evidence="2" key="1">
    <citation type="submission" date="2021-06" db="EMBL/GenBank/DDBJ databases">
        <authorList>
            <consortium name="Wellcome Sanger Institute Data Sharing"/>
        </authorList>
    </citation>
    <scope>NUCLEOTIDE SEQUENCE [LARGE SCALE GENOMIC DNA]</scope>
</reference>
<dbReference type="Proteomes" id="UP000694620">
    <property type="component" value="Chromosome 4"/>
</dbReference>
<accession>A0A8C4RKG4</accession>
<feature type="region of interest" description="Disordered" evidence="1">
    <location>
        <begin position="22"/>
        <end position="56"/>
    </location>
</feature>
<name>A0A8C4RKG4_ERPCA</name>
<dbReference type="PANTHER" id="PTHR35667:SF1">
    <property type="entry name" value="LEUKEMIA NUP98 FUSION PARTNER 1"/>
    <property type="match status" value="1"/>
</dbReference>
<dbReference type="AlphaFoldDB" id="A0A8C4RKG4"/>
<dbReference type="GeneTree" id="ENSGT01050000245137"/>
<protein>
    <recommendedName>
        <fullName evidence="4">Leukemia NUP98 fusion partner 1</fullName>
    </recommendedName>
</protein>
<reference evidence="2" key="2">
    <citation type="submission" date="2025-08" db="UniProtKB">
        <authorList>
            <consortium name="Ensembl"/>
        </authorList>
    </citation>
    <scope>IDENTIFICATION</scope>
</reference>
<dbReference type="Pfam" id="PF15419">
    <property type="entry name" value="LNP1"/>
    <property type="match status" value="1"/>
</dbReference>
<evidence type="ECO:0008006" key="4">
    <source>
        <dbReference type="Google" id="ProtNLM"/>
    </source>
</evidence>
<dbReference type="Ensembl" id="ENSECRT00000003931.1">
    <property type="protein sequence ID" value="ENSECRP00000003868.1"/>
    <property type="gene ID" value="ENSECRG00000002659.1"/>
</dbReference>